<name>A0A085QCX9_VIBCL</name>
<organism evidence="8 11">
    <name type="scientific">Vibrio cholerae</name>
    <dbReference type="NCBI Taxonomy" id="666"/>
    <lineage>
        <taxon>Bacteria</taxon>
        <taxon>Pseudomonadati</taxon>
        <taxon>Pseudomonadota</taxon>
        <taxon>Gammaproteobacteria</taxon>
        <taxon>Vibrionales</taxon>
        <taxon>Vibrionaceae</taxon>
        <taxon>Vibrio</taxon>
    </lineage>
</organism>
<evidence type="ECO:0000313" key="13">
    <source>
        <dbReference type="Proteomes" id="UP000471242"/>
    </source>
</evidence>
<dbReference type="Gene3D" id="3.40.190.290">
    <property type="match status" value="1"/>
</dbReference>
<dbReference type="Proteomes" id="UP000319979">
    <property type="component" value="Unassembled WGS sequence"/>
</dbReference>
<dbReference type="PROSITE" id="PS50931">
    <property type="entry name" value="HTH_LYSR"/>
    <property type="match status" value="1"/>
</dbReference>
<dbReference type="EMBL" id="MCBA01000001">
    <property type="protein sequence ID" value="RGP92721.1"/>
    <property type="molecule type" value="Genomic_DNA"/>
</dbReference>
<dbReference type="SMR" id="A0A085QCX9"/>
<keyword evidence="3" id="KW-0238">DNA-binding</keyword>
<dbReference type="Pfam" id="PF03466">
    <property type="entry name" value="LysR_substrate"/>
    <property type="match status" value="1"/>
</dbReference>
<dbReference type="AlphaFoldDB" id="A0A085QCX9"/>
<dbReference type="GO" id="GO:0003700">
    <property type="term" value="F:DNA-binding transcription factor activity"/>
    <property type="evidence" value="ECO:0007669"/>
    <property type="project" value="InterPro"/>
</dbReference>
<reference evidence="9 12" key="3">
    <citation type="submission" date="2019-06" db="EMBL/GenBank/DDBJ databases">
        <title>Vibrio cholerae phylogeny based on whole-genome sequencing reveals genetic diversity and population strucutre.</title>
        <authorList>
            <person name="Zhiqiu Y."/>
            <person name="Bin L."/>
            <person name="Lingyan J."/>
        </authorList>
    </citation>
    <scope>NUCLEOTIDE SEQUENCE [LARGE SCALE GENOMIC DNA]</scope>
    <source>
        <strain evidence="9 12">N2814</strain>
    </source>
</reference>
<proteinExistence type="inferred from homology"/>
<dbReference type="Gene3D" id="1.10.10.10">
    <property type="entry name" value="Winged helix-like DNA-binding domain superfamily/Winged helix DNA-binding domain"/>
    <property type="match status" value="1"/>
</dbReference>
<dbReference type="KEGG" id="vcx:VAA049_507"/>
<dbReference type="PANTHER" id="PTHR30126">
    <property type="entry name" value="HTH-TYPE TRANSCRIPTIONAL REGULATOR"/>
    <property type="match status" value="1"/>
</dbReference>
<evidence type="ECO:0000313" key="10">
    <source>
        <dbReference type="Proteomes" id="UP000266701"/>
    </source>
</evidence>
<dbReference type="InterPro" id="IPR036388">
    <property type="entry name" value="WH-like_DNA-bd_sf"/>
</dbReference>
<dbReference type="CDD" id="cd05466">
    <property type="entry name" value="PBP2_LTTR_substrate"/>
    <property type="match status" value="1"/>
</dbReference>
<dbReference type="RefSeq" id="WP_000923496.1">
    <property type="nucleotide sequence ID" value="NZ_AP018677.1"/>
</dbReference>
<accession>A0A085QCX9</accession>
<evidence type="ECO:0000313" key="7">
    <source>
        <dbReference type="EMBL" id="RGP92721.1"/>
    </source>
</evidence>
<reference evidence="7 10" key="1">
    <citation type="journal article" date="2017" name="Emerg. Infect. Dis.">
        <title>Carbapenemase VCC-1-Producing Vibrio cholerae in Coastal Waters of Germany.</title>
        <authorList>
            <person name="Hammerl J.A."/>
            <person name="Jackel C."/>
            <person name="Bortolaia V."/>
            <person name="Schwartz K."/>
            <person name="Bier N."/>
            <person name="Hendriksen R.S."/>
            <person name="Guerra B."/>
            <person name="Strauch E."/>
        </authorList>
    </citation>
    <scope>NUCLEOTIDE SEQUENCE [LARGE SCALE GENOMIC DNA]</scope>
    <source>
        <strain evidence="7 10">VN-2825</strain>
    </source>
</reference>
<dbReference type="SUPFAM" id="SSF53850">
    <property type="entry name" value="Periplasmic binding protein-like II"/>
    <property type="match status" value="1"/>
</dbReference>
<sequence>MLLEGIETLLVLSKEKTMSRTGSQLYISQSAVSKRIANLEKKLGKKLIVPAGRHIKLTADAEQLIASIGPTFNELHGLIFEQQTLEDNTLLRMDCSETLVAGYLGQTMGQHRKQDPHWVITTNHTPRIVENVQSGKATLGFCAGYLPANHGLLTFHLGDEPFTVISQAPLHALPSELITNDLANPANTYQAAMLHKQGIRPAMEMDSYTAAAQLALGGMLPALVPRSIVSTLKIEPQHCFDFAELADLTRPIHICLRASRYRSSRVQALITALHDAVPKAVLAPSA</sequence>
<reference evidence="8 11" key="4">
    <citation type="submission" date="2019-07" db="EMBL/GenBank/DDBJ databases">
        <title>Phenotypic and genotypic antimicrobial resistance traits of Vibrio cholerae non-O1/non-O139 isolated from a large Austrian lake frequently associated with cases of infection.</title>
        <authorList>
            <person name="Lepuschitz S."/>
            <person name="Baron S."/>
            <person name="Larvor E."/>
            <person name="Granier S."/>
            <person name="Pretzer C."/>
            <person name="Mach R.L."/>
            <person name="Farnleitner A.H."/>
            <person name="Ruppitsch W."/>
            <person name="Pleininger S."/>
            <person name="Indra A."/>
            <person name="Kirschner A.K.T."/>
        </authorList>
    </citation>
    <scope>NUCLEOTIDE SEQUENCE [LARGE SCALE GENOMIC DNA]</scope>
    <source>
        <strain evidence="8 11">A12JL36W90</strain>
    </source>
</reference>
<evidence type="ECO:0000313" key="6">
    <source>
        <dbReference type="EMBL" id="MVD22527.1"/>
    </source>
</evidence>
<evidence type="ECO:0000259" key="5">
    <source>
        <dbReference type="PROSITE" id="PS50931"/>
    </source>
</evidence>
<dbReference type="EMBL" id="QZRB01000004">
    <property type="protein sequence ID" value="MVD22527.1"/>
    <property type="molecule type" value="Genomic_DNA"/>
</dbReference>
<evidence type="ECO:0000313" key="12">
    <source>
        <dbReference type="Proteomes" id="UP000323819"/>
    </source>
</evidence>
<evidence type="ECO:0000256" key="1">
    <source>
        <dbReference type="ARBA" id="ARBA00009437"/>
    </source>
</evidence>
<evidence type="ECO:0000313" key="8">
    <source>
        <dbReference type="EMBL" id="TQP16828.1"/>
    </source>
</evidence>
<dbReference type="EMBL" id="VSIJ01000033">
    <property type="protein sequence ID" value="TXX64953.1"/>
    <property type="molecule type" value="Genomic_DNA"/>
</dbReference>
<dbReference type="Proteomes" id="UP000323819">
    <property type="component" value="Unassembled WGS sequence"/>
</dbReference>
<dbReference type="InterPro" id="IPR005119">
    <property type="entry name" value="LysR_subst-bd"/>
</dbReference>
<evidence type="ECO:0000256" key="3">
    <source>
        <dbReference type="ARBA" id="ARBA00023125"/>
    </source>
</evidence>
<feature type="domain" description="HTH lysR-type" evidence="5">
    <location>
        <begin position="1"/>
        <end position="58"/>
    </location>
</feature>
<evidence type="ECO:0000256" key="4">
    <source>
        <dbReference type="ARBA" id="ARBA00023163"/>
    </source>
</evidence>
<protein>
    <submittedName>
        <fullName evidence="7 8">Transcriptional regulator</fullName>
    </submittedName>
</protein>
<dbReference type="InterPro" id="IPR036390">
    <property type="entry name" value="WH_DNA-bd_sf"/>
</dbReference>
<comment type="caution">
    <text evidence="8">The sequence shown here is derived from an EMBL/GenBank/DDBJ whole genome shotgun (WGS) entry which is preliminary data.</text>
</comment>
<dbReference type="PANTHER" id="PTHR30126:SF94">
    <property type="entry name" value="LYSR FAMILY TRANSCRIPTIONAL REGULATOR"/>
    <property type="match status" value="1"/>
</dbReference>
<dbReference type="EMBL" id="VIOS01000013">
    <property type="protein sequence ID" value="TQP16828.1"/>
    <property type="molecule type" value="Genomic_DNA"/>
</dbReference>
<reference evidence="6 13" key="2">
    <citation type="submission" date="2018-09" db="EMBL/GenBank/DDBJ databases">
        <title>Genomic epidemiology reveals two lineages of Vibrio cholerae that can cause global cholera epidemics despite absence of cholera toxin gene.</title>
        <authorList>
            <person name="Wang H."/>
            <person name="Zen W."/>
            <person name="Yu H."/>
            <person name="Zhang W."/>
            <person name="Pan J."/>
            <person name="Yang C."/>
            <person name="Cui Y."/>
        </authorList>
    </citation>
    <scope>NUCLEOTIDE SEQUENCE [LARGE SCALE GENOMIC DNA]</scope>
    <source>
        <strain evidence="6 13">00-1_S85</strain>
    </source>
</reference>
<keyword evidence="2" id="KW-0805">Transcription regulation</keyword>
<evidence type="ECO:0000313" key="9">
    <source>
        <dbReference type="EMBL" id="TXX64953.1"/>
    </source>
</evidence>
<dbReference type="GO" id="GO:0000976">
    <property type="term" value="F:transcription cis-regulatory region binding"/>
    <property type="evidence" value="ECO:0007669"/>
    <property type="project" value="TreeGrafter"/>
</dbReference>
<comment type="similarity">
    <text evidence="1">Belongs to the LysR transcriptional regulatory family.</text>
</comment>
<dbReference type="OMA" id="PLMEMDA"/>
<dbReference type="Proteomes" id="UP000266701">
    <property type="component" value="Unassembled WGS sequence"/>
</dbReference>
<gene>
    <name evidence="7" type="ORF">BC353_01760</name>
    <name evidence="6" type="ORF">D6U24_04070</name>
    <name evidence="8" type="ORF">FLM02_05210</name>
    <name evidence="9" type="ORF">FXF03_10780</name>
</gene>
<dbReference type="Proteomes" id="UP000471242">
    <property type="component" value="Unassembled WGS sequence"/>
</dbReference>
<dbReference type="InterPro" id="IPR000847">
    <property type="entry name" value="LysR_HTH_N"/>
</dbReference>
<evidence type="ECO:0000313" key="11">
    <source>
        <dbReference type="Proteomes" id="UP000319979"/>
    </source>
</evidence>
<dbReference type="SUPFAM" id="SSF46785">
    <property type="entry name" value="Winged helix' DNA-binding domain"/>
    <property type="match status" value="1"/>
</dbReference>
<evidence type="ECO:0000256" key="2">
    <source>
        <dbReference type="ARBA" id="ARBA00023015"/>
    </source>
</evidence>
<dbReference type="Pfam" id="PF00126">
    <property type="entry name" value="HTH_1"/>
    <property type="match status" value="1"/>
</dbReference>
<keyword evidence="4" id="KW-0804">Transcription</keyword>